<dbReference type="EC" id="1.-.-.-" evidence="4"/>
<evidence type="ECO:0000313" key="4">
    <source>
        <dbReference type="EMBL" id="ODJ85916.1"/>
    </source>
</evidence>
<dbReference type="OrthoDB" id="9801953at2"/>
<dbReference type="GO" id="GO:0000166">
    <property type="term" value="F:nucleotide binding"/>
    <property type="evidence" value="ECO:0007669"/>
    <property type="project" value="InterPro"/>
</dbReference>
<dbReference type="SUPFAM" id="SSF51735">
    <property type="entry name" value="NAD(P)-binding Rossmann-fold domains"/>
    <property type="match status" value="1"/>
</dbReference>
<dbReference type="InterPro" id="IPR055170">
    <property type="entry name" value="GFO_IDH_MocA-like_dom"/>
</dbReference>
<dbReference type="AlphaFoldDB" id="A0A7Z1ADI7"/>
<dbReference type="SUPFAM" id="SSF55347">
    <property type="entry name" value="Glyceraldehyde-3-phosphate dehydrogenase-like, C-terminal domain"/>
    <property type="match status" value="1"/>
</dbReference>
<dbReference type="Gene3D" id="3.30.360.10">
    <property type="entry name" value="Dihydrodipicolinate Reductase, domain 2"/>
    <property type="match status" value="1"/>
</dbReference>
<dbReference type="GO" id="GO:0016491">
    <property type="term" value="F:oxidoreductase activity"/>
    <property type="evidence" value="ECO:0007669"/>
    <property type="project" value="UniProtKB-KW"/>
</dbReference>
<feature type="domain" description="GFO/IDH/MocA-like oxidoreductase" evidence="3">
    <location>
        <begin position="131"/>
        <end position="260"/>
    </location>
</feature>
<dbReference type="RefSeq" id="WP_069128205.1">
    <property type="nucleotide sequence ID" value="NZ_MARB01000032.1"/>
</dbReference>
<dbReference type="EMBL" id="MARB01000032">
    <property type="protein sequence ID" value="ODJ85916.1"/>
    <property type="molecule type" value="Genomic_DNA"/>
</dbReference>
<proteinExistence type="predicted"/>
<dbReference type="Pfam" id="PF01408">
    <property type="entry name" value="GFO_IDH_MocA"/>
    <property type="match status" value="1"/>
</dbReference>
<dbReference type="Pfam" id="PF22725">
    <property type="entry name" value="GFO_IDH_MocA_C3"/>
    <property type="match status" value="1"/>
</dbReference>
<dbReference type="PANTHER" id="PTHR43818:SF11">
    <property type="entry name" value="BCDNA.GH03377"/>
    <property type="match status" value="1"/>
</dbReference>
<dbReference type="PANTHER" id="PTHR43818">
    <property type="entry name" value="BCDNA.GH03377"/>
    <property type="match status" value="1"/>
</dbReference>
<dbReference type="Gene3D" id="3.40.50.720">
    <property type="entry name" value="NAD(P)-binding Rossmann-like Domain"/>
    <property type="match status" value="1"/>
</dbReference>
<comment type="caution">
    <text evidence="4">The sequence shown here is derived from an EMBL/GenBank/DDBJ whole genome shotgun (WGS) entry which is preliminary data.</text>
</comment>
<accession>A0A7Z1ADI7</accession>
<reference evidence="4 5" key="1">
    <citation type="submission" date="2016-06" db="EMBL/GenBank/DDBJ databases">
        <title>Genome sequence of endosymbiont of Candidatus Endolucinida thiodiazotropha.</title>
        <authorList>
            <person name="Poehlein A."/>
            <person name="Koenig S."/>
            <person name="Heiden S.E."/>
            <person name="Thuermer A."/>
            <person name="Voget S."/>
            <person name="Daniel R."/>
            <person name="Markert S."/>
            <person name="Gros O."/>
            <person name="Schweder T."/>
        </authorList>
    </citation>
    <scope>NUCLEOTIDE SEQUENCE [LARGE SCALE GENOMIC DNA]</scope>
    <source>
        <strain evidence="4 5">COS</strain>
    </source>
</reference>
<name>A0A7Z1ADI7_9GAMM</name>
<keyword evidence="1 4" id="KW-0560">Oxidoreductase</keyword>
<dbReference type="InterPro" id="IPR050463">
    <property type="entry name" value="Gfo/Idh/MocA_oxidrdct_glycsds"/>
</dbReference>
<dbReference type="InterPro" id="IPR000683">
    <property type="entry name" value="Gfo/Idh/MocA-like_OxRdtase_N"/>
</dbReference>
<feature type="domain" description="Gfo/Idh/MocA-like oxidoreductase N-terminal" evidence="2">
    <location>
        <begin position="4"/>
        <end position="122"/>
    </location>
</feature>
<organism evidence="4 5">
    <name type="scientific">Candidatus Thiodiazotropha endolucinida</name>
    <dbReference type="NCBI Taxonomy" id="1655433"/>
    <lineage>
        <taxon>Bacteria</taxon>
        <taxon>Pseudomonadati</taxon>
        <taxon>Pseudomonadota</taxon>
        <taxon>Gammaproteobacteria</taxon>
        <taxon>Chromatiales</taxon>
        <taxon>Sedimenticolaceae</taxon>
        <taxon>Candidatus Thiodiazotropha</taxon>
    </lineage>
</organism>
<evidence type="ECO:0000256" key="1">
    <source>
        <dbReference type="ARBA" id="ARBA00023002"/>
    </source>
</evidence>
<evidence type="ECO:0000259" key="3">
    <source>
        <dbReference type="Pfam" id="PF22725"/>
    </source>
</evidence>
<protein>
    <submittedName>
        <fullName evidence="4">Putative 4,5-dihydroxyphthalate dehydrogenase</fullName>
        <ecNumber evidence="4">1.-.-.-</ecNumber>
    </submittedName>
</protein>
<evidence type="ECO:0000313" key="5">
    <source>
        <dbReference type="Proteomes" id="UP000094769"/>
    </source>
</evidence>
<gene>
    <name evidence="4" type="primary">pht4</name>
    <name evidence="4" type="ORF">CODIS_38900</name>
</gene>
<evidence type="ECO:0000259" key="2">
    <source>
        <dbReference type="Pfam" id="PF01408"/>
    </source>
</evidence>
<sequence>MDTLRIGVVGAGAIAQRNARDTVASGVATIAGVFDINHKAARDMAHDLSAPFFSSYEDMLKSEAVDAVLLSVPHHLHRSMTVQAAEAGKHVLVEKPIANTLSEAEEMIKACNANGVKMTVNYSFRYLPKILKAKQLIEDGALGEITGFQTCIQQYKNRGYWSGASSNSPDNWRASKAKCGGGFLIMTACHNVDYLYYITGLKGTRVYSEYATLGSPAEVEDIISISYRMGERAVGSFSASSIMRGMEQKEERIWGTNGSLLIHPEGLEMYSTRPIDGKRPGKVHKFKKFPNVSWTAEWVKGFVNAVRSDTMPPVSYVDAWENLAFITTAYQSMEERRALTVPEFISTQLESVA</sequence>
<keyword evidence="5" id="KW-1185">Reference proteome</keyword>
<dbReference type="InterPro" id="IPR036291">
    <property type="entry name" value="NAD(P)-bd_dom_sf"/>
</dbReference>
<dbReference type="Proteomes" id="UP000094769">
    <property type="component" value="Unassembled WGS sequence"/>
</dbReference>